<evidence type="ECO:0000313" key="2">
    <source>
        <dbReference type="EMBL" id="KIY43286.1"/>
    </source>
</evidence>
<feature type="transmembrane region" description="Helical" evidence="1">
    <location>
        <begin position="91"/>
        <end position="112"/>
    </location>
</feature>
<gene>
    <name evidence="2" type="ORF">FISHEDRAFT_78631</name>
</gene>
<evidence type="ECO:0000256" key="1">
    <source>
        <dbReference type="SAM" id="Phobius"/>
    </source>
</evidence>
<keyword evidence="1" id="KW-0472">Membrane</keyword>
<protein>
    <submittedName>
        <fullName evidence="2">Uncharacterized protein</fullName>
    </submittedName>
</protein>
<feature type="transmembrane region" description="Helical" evidence="1">
    <location>
        <begin position="64"/>
        <end position="85"/>
    </location>
</feature>
<accession>A0A0D7A2W1</accession>
<name>A0A0D7A2W1_9AGAR</name>
<dbReference type="EMBL" id="KN882110">
    <property type="protein sequence ID" value="KIY43286.1"/>
    <property type="molecule type" value="Genomic_DNA"/>
</dbReference>
<organism evidence="2 3">
    <name type="scientific">Fistulina hepatica ATCC 64428</name>
    <dbReference type="NCBI Taxonomy" id="1128425"/>
    <lineage>
        <taxon>Eukaryota</taxon>
        <taxon>Fungi</taxon>
        <taxon>Dikarya</taxon>
        <taxon>Basidiomycota</taxon>
        <taxon>Agaricomycotina</taxon>
        <taxon>Agaricomycetes</taxon>
        <taxon>Agaricomycetidae</taxon>
        <taxon>Agaricales</taxon>
        <taxon>Fistulinaceae</taxon>
        <taxon>Fistulina</taxon>
    </lineage>
</organism>
<keyword evidence="1" id="KW-1133">Transmembrane helix</keyword>
<sequence length="140" mass="15357">MATRTENEIPVELQEVLSFFSSAIKSLWRLSLSTTKYIPIPLRPTALLALGVSAVYYALSPLTLLVSVTADVLIYTPFYVLGYVFDALQPVYAFVGAAVIVGSVLGLIARVVSNYVAAYMMRTGPFESRAQKKVKTGRWS</sequence>
<dbReference type="AlphaFoldDB" id="A0A0D7A2W1"/>
<proteinExistence type="predicted"/>
<keyword evidence="3" id="KW-1185">Reference proteome</keyword>
<keyword evidence="1" id="KW-0812">Transmembrane</keyword>
<dbReference type="Proteomes" id="UP000054144">
    <property type="component" value="Unassembled WGS sequence"/>
</dbReference>
<dbReference type="OrthoDB" id="3366475at2759"/>
<evidence type="ECO:0000313" key="3">
    <source>
        <dbReference type="Proteomes" id="UP000054144"/>
    </source>
</evidence>
<reference evidence="2 3" key="1">
    <citation type="journal article" date="2015" name="Fungal Genet. Biol.">
        <title>Evolution of novel wood decay mechanisms in Agaricales revealed by the genome sequences of Fistulina hepatica and Cylindrobasidium torrendii.</title>
        <authorList>
            <person name="Floudas D."/>
            <person name="Held B.W."/>
            <person name="Riley R."/>
            <person name="Nagy L.G."/>
            <person name="Koehler G."/>
            <person name="Ransdell A.S."/>
            <person name="Younus H."/>
            <person name="Chow J."/>
            <person name="Chiniquy J."/>
            <person name="Lipzen A."/>
            <person name="Tritt A."/>
            <person name="Sun H."/>
            <person name="Haridas S."/>
            <person name="LaButti K."/>
            <person name="Ohm R.A."/>
            <person name="Kues U."/>
            <person name="Blanchette R.A."/>
            <person name="Grigoriev I.V."/>
            <person name="Minto R.E."/>
            <person name="Hibbett D.S."/>
        </authorList>
    </citation>
    <scope>NUCLEOTIDE SEQUENCE [LARGE SCALE GENOMIC DNA]</scope>
    <source>
        <strain evidence="2 3">ATCC 64428</strain>
    </source>
</reference>